<keyword evidence="1" id="KW-0812">Transmembrane</keyword>
<keyword evidence="1" id="KW-0472">Membrane</keyword>
<feature type="transmembrane region" description="Helical" evidence="1">
    <location>
        <begin position="66"/>
        <end position="87"/>
    </location>
</feature>
<comment type="caution">
    <text evidence="2">The sequence shown here is derived from an EMBL/GenBank/DDBJ whole genome shotgun (WGS) entry which is preliminary data.</text>
</comment>
<proteinExistence type="predicted"/>
<feature type="transmembrane region" description="Helical" evidence="1">
    <location>
        <begin position="34"/>
        <end position="54"/>
    </location>
</feature>
<organism evidence="2 3">
    <name type="scientific">Polaribacter dokdonensis DSW-5</name>
    <dbReference type="NCBI Taxonomy" id="1300348"/>
    <lineage>
        <taxon>Bacteria</taxon>
        <taxon>Pseudomonadati</taxon>
        <taxon>Bacteroidota</taxon>
        <taxon>Flavobacteriia</taxon>
        <taxon>Flavobacteriales</taxon>
        <taxon>Flavobacteriaceae</taxon>
    </lineage>
</organism>
<protein>
    <submittedName>
        <fullName evidence="2">Uncharacterized protein</fullName>
    </submittedName>
</protein>
<gene>
    <name evidence="2" type="ORF">SAMN05444353_0188</name>
</gene>
<reference evidence="2 3" key="1">
    <citation type="submission" date="2016-10" db="EMBL/GenBank/DDBJ databases">
        <authorList>
            <person name="Varghese N."/>
            <person name="Submissions S."/>
        </authorList>
    </citation>
    <scope>NUCLEOTIDE SEQUENCE [LARGE SCALE GENOMIC DNA]</scope>
    <source>
        <strain evidence="2 3">DSW-5</strain>
    </source>
</reference>
<dbReference type="EMBL" id="FNUE01000001">
    <property type="protein sequence ID" value="SED97640.1"/>
    <property type="molecule type" value="Genomic_DNA"/>
</dbReference>
<evidence type="ECO:0000313" key="2">
    <source>
        <dbReference type="EMBL" id="SED97640.1"/>
    </source>
</evidence>
<dbReference type="Proteomes" id="UP000183071">
    <property type="component" value="Unassembled WGS sequence"/>
</dbReference>
<name>A0A1H5F2W9_9FLAO</name>
<dbReference type="RefSeq" id="WP_143032672.1">
    <property type="nucleotide sequence ID" value="NZ_FNUE01000001.1"/>
</dbReference>
<sequence>MKIRKRYILLILIALLPLLYLVHPDDYCYGVTEIIVIGSFVLLFVVVFLVVLFNNLYGIALKKELFNYRPVLIAAVYTVVLLILLNFHDDNVFKTPKLAFKTPSTSKANLRLTLFTNKDFELKTLYKTYRCINKGTFTIKNDSIYLRFNKKYDHNTVMDSVYFYNTGQGFITPSTINNTKLYQVEDLSKKEKYKYFSK</sequence>
<keyword evidence="1" id="KW-1133">Transmembrane helix</keyword>
<evidence type="ECO:0000256" key="1">
    <source>
        <dbReference type="SAM" id="Phobius"/>
    </source>
</evidence>
<accession>A0A1H5F2W9</accession>
<evidence type="ECO:0000313" key="3">
    <source>
        <dbReference type="Proteomes" id="UP000183071"/>
    </source>
</evidence>
<keyword evidence="3" id="KW-1185">Reference proteome</keyword>